<gene>
    <name evidence="2" type="ORF">BD311DRAFT_724770</name>
</gene>
<dbReference type="PANTHER" id="PTHR33129">
    <property type="entry name" value="PROTEIN KINASE DOMAIN-CONTAINING PROTEIN-RELATED"/>
    <property type="match status" value="1"/>
</dbReference>
<accession>A0A4Q9MJI5</accession>
<dbReference type="EMBL" id="ML143436">
    <property type="protein sequence ID" value="TBU27087.1"/>
    <property type="molecule type" value="Genomic_DNA"/>
</dbReference>
<proteinExistence type="predicted"/>
<name>A0A4Q9MJI5_9APHY</name>
<dbReference type="Proteomes" id="UP000292957">
    <property type="component" value="Unassembled WGS sequence"/>
</dbReference>
<dbReference type="PANTHER" id="PTHR33129:SF1">
    <property type="entry name" value="ATP-BINDING PROTEIN"/>
    <property type="match status" value="1"/>
</dbReference>
<sequence length="837" mass="93164">MLAPAFFFPGLRTYISIRLLRYALRISAVSAQLGDRWCVPVALPPMVASIRSACLSEAFSLLASNPHFFRNDDRSDWFDRLKTKWTKLGADEPHQRLCELWSAPLATLPDVLTIPVRNVGTLGLSSRTNGRILVRDAYAKLIWRICKYRLDAPASGVIITGQPGCGKSIFIWVMLRVLLMHDHPVVLILEEIAYLFYKREVWTTPARRSLNGVPVWRSADAKRKRGSGSVREPPRPLWVLLDHGQRDTPIAGMNSACIFPVYSTSPNPKRYAQIDKHRCPALFGMPLWTQPELLDGVELFCLYDKLRTDIRTVIDAIAVQTRAADTAIVPATAPTSPTGASHRVRSPLALHPSPPDVYPYNDGDTVGLWPSLPSTTTPPFHIPGSIRATPPLPSPTPTTRATKRIRGRTSLSDVGTFVVTSASPPPSPPRKRTLGKTSSLAEVSSRMSSPNSRSARASSFEDVIISCIDDNVLSHALQVLWRRDPDGWRTRPDRGILETLVADAIEKFGYIARDVCDGIFHPDNILRRHRDVVKGITSIQYQDLVGAFLSDTHCNPTSLSHRIIALIPIHEWDDPRTKAISTSDSFNMEFKSEGVTERVKVALRHLEDRQARHLFSLCHFTPESSSFRGYLFETIIHRRLSITSRSEMLLNLSPMEESGVSHEAPHFSTSKSTTTVVHSSTLRRAAGHHAHAAGSASFTAQTLVKSISLKPKVPLPNLDFEAYYVPSAPNNSFFDAFFFERDLASSIVTLWILQITTAVEHEGSDKGYLLISRLINGTLATLTRLDPSKPLECQVQVTWTWKMPNGWDATMDPHGHVYHLPIQFGVPASSREASPSH</sequence>
<dbReference type="OrthoDB" id="2758819at2759"/>
<organism evidence="2">
    <name type="scientific">Dichomitus squalens</name>
    <dbReference type="NCBI Taxonomy" id="114155"/>
    <lineage>
        <taxon>Eukaryota</taxon>
        <taxon>Fungi</taxon>
        <taxon>Dikarya</taxon>
        <taxon>Basidiomycota</taxon>
        <taxon>Agaricomycotina</taxon>
        <taxon>Agaricomycetes</taxon>
        <taxon>Polyporales</taxon>
        <taxon>Polyporaceae</taxon>
        <taxon>Dichomitus</taxon>
    </lineage>
</organism>
<reference evidence="2" key="1">
    <citation type="submission" date="2019-01" db="EMBL/GenBank/DDBJ databases">
        <title>Draft genome sequences of three monokaryotic isolates of the white-rot basidiomycete fungus Dichomitus squalens.</title>
        <authorList>
            <consortium name="DOE Joint Genome Institute"/>
            <person name="Lopez S.C."/>
            <person name="Andreopoulos B."/>
            <person name="Pangilinan J."/>
            <person name="Lipzen A."/>
            <person name="Riley R."/>
            <person name="Ahrendt S."/>
            <person name="Ng V."/>
            <person name="Barry K."/>
            <person name="Daum C."/>
            <person name="Grigoriev I.V."/>
            <person name="Hilden K.S."/>
            <person name="Makela M.R."/>
            <person name="de Vries R.P."/>
        </authorList>
    </citation>
    <scope>NUCLEOTIDE SEQUENCE [LARGE SCALE GENOMIC DNA]</scope>
    <source>
        <strain evidence="2">OM18370.1</strain>
    </source>
</reference>
<dbReference type="AlphaFoldDB" id="A0A4Q9MJI5"/>
<evidence type="ECO:0000313" key="2">
    <source>
        <dbReference type="EMBL" id="TBU27087.1"/>
    </source>
</evidence>
<protein>
    <submittedName>
        <fullName evidence="2">Uncharacterized protein</fullName>
    </submittedName>
</protein>
<feature type="compositionally biased region" description="Polar residues" evidence="1">
    <location>
        <begin position="409"/>
        <end position="422"/>
    </location>
</feature>
<dbReference type="InterPro" id="IPR052980">
    <property type="entry name" value="Crinkler_effector"/>
</dbReference>
<evidence type="ECO:0000256" key="1">
    <source>
        <dbReference type="SAM" id="MobiDB-lite"/>
    </source>
</evidence>
<feature type="compositionally biased region" description="Low complexity" evidence="1">
    <location>
        <begin position="444"/>
        <end position="454"/>
    </location>
</feature>
<feature type="region of interest" description="Disordered" evidence="1">
    <location>
        <begin position="381"/>
        <end position="454"/>
    </location>
</feature>